<name>A0A4V6NH55_HYDET</name>
<keyword evidence="3" id="KW-1185">Reference proteome</keyword>
<keyword evidence="1" id="KW-1133">Transmembrane helix</keyword>
<keyword evidence="1" id="KW-0472">Membrane</keyword>
<feature type="transmembrane region" description="Helical" evidence="1">
    <location>
        <begin position="43"/>
        <end position="65"/>
    </location>
</feature>
<dbReference type="Proteomes" id="UP000295008">
    <property type="component" value="Unassembled WGS sequence"/>
</dbReference>
<dbReference type="EMBL" id="SLUN01000003">
    <property type="protein sequence ID" value="TCL75157.1"/>
    <property type="molecule type" value="Genomic_DNA"/>
</dbReference>
<gene>
    <name evidence="2" type="ORF">EDC14_100388</name>
</gene>
<protein>
    <submittedName>
        <fullName evidence="2">Uncharacterized protein</fullName>
    </submittedName>
</protein>
<accession>A0A4V6NH55</accession>
<evidence type="ECO:0000256" key="1">
    <source>
        <dbReference type="SAM" id="Phobius"/>
    </source>
</evidence>
<dbReference type="RefSeq" id="WP_243662798.1">
    <property type="nucleotide sequence ID" value="NZ_SLUN01000003.1"/>
</dbReference>
<evidence type="ECO:0000313" key="2">
    <source>
        <dbReference type="EMBL" id="TCL75157.1"/>
    </source>
</evidence>
<evidence type="ECO:0000313" key="3">
    <source>
        <dbReference type="Proteomes" id="UP000295008"/>
    </source>
</evidence>
<sequence>MLFLRFLPRRQPFFYLYILTFGAFSVGYGLMVKNAGLFDFRPWFYPVFAYLTFLGWWSFGTWLFLKTSPLAKNEP</sequence>
<dbReference type="AlphaFoldDB" id="A0A4V6NH55"/>
<keyword evidence="1" id="KW-0812">Transmembrane</keyword>
<organism evidence="2 3">
    <name type="scientific">Hydrogenispora ethanolica</name>
    <dbReference type="NCBI Taxonomy" id="1082276"/>
    <lineage>
        <taxon>Bacteria</taxon>
        <taxon>Bacillati</taxon>
        <taxon>Bacillota</taxon>
        <taxon>Hydrogenispora</taxon>
    </lineage>
</organism>
<reference evidence="2 3" key="1">
    <citation type="submission" date="2019-03" db="EMBL/GenBank/DDBJ databases">
        <title>Genomic Encyclopedia of Type Strains, Phase IV (KMG-IV): sequencing the most valuable type-strain genomes for metagenomic binning, comparative biology and taxonomic classification.</title>
        <authorList>
            <person name="Goeker M."/>
        </authorList>
    </citation>
    <scope>NUCLEOTIDE SEQUENCE [LARGE SCALE GENOMIC DNA]</scope>
    <source>
        <strain evidence="2 3">LX-B</strain>
    </source>
</reference>
<feature type="transmembrane region" description="Helical" evidence="1">
    <location>
        <begin position="12"/>
        <end position="31"/>
    </location>
</feature>
<proteinExistence type="predicted"/>
<comment type="caution">
    <text evidence="2">The sequence shown here is derived from an EMBL/GenBank/DDBJ whole genome shotgun (WGS) entry which is preliminary data.</text>
</comment>